<gene>
    <name evidence="12" type="primary">inx</name>
</gene>
<evidence type="ECO:0000256" key="4">
    <source>
        <dbReference type="ARBA" id="ARBA00022475"/>
    </source>
</evidence>
<evidence type="ECO:0000256" key="10">
    <source>
        <dbReference type="ARBA" id="ARBA00023136"/>
    </source>
</evidence>
<keyword evidence="7" id="KW-0965">Cell junction</keyword>
<evidence type="ECO:0000313" key="13">
    <source>
        <dbReference type="Proteomes" id="UP000887564"/>
    </source>
</evidence>
<dbReference type="WBParaSite" id="PEQ_0000617801-mRNA-1">
    <property type="protein sequence ID" value="PEQ_0000617801-mRNA-1"/>
    <property type="gene ID" value="PEQ_0000617801"/>
</dbReference>
<name>A0A914RI43_PAREQ</name>
<keyword evidence="4" id="KW-1003">Cell membrane</keyword>
<comment type="caution">
    <text evidence="12">Lacks conserved residue(s) required for the propagation of feature annotation.</text>
</comment>
<dbReference type="GO" id="GO:0005921">
    <property type="term" value="C:gap junction"/>
    <property type="evidence" value="ECO:0007669"/>
    <property type="project" value="UniProtKB-SubCell"/>
</dbReference>
<dbReference type="Proteomes" id="UP000887564">
    <property type="component" value="Unplaced"/>
</dbReference>
<evidence type="ECO:0000256" key="8">
    <source>
        <dbReference type="ARBA" id="ARBA00022989"/>
    </source>
</evidence>
<dbReference type="AlphaFoldDB" id="A0A914RI43"/>
<evidence type="ECO:0000256" key="7">
    <source>
        <dbReference type="ARBA" id="ARBA00022949"/>
    </source>
</evidence>
<keyword evidence="3 12" id="KW-0813">Transport</keyword>
<keyword evidence="8 12" id="KW-1133">Transmembrane helix</keyword>
<keyword evidence="5 12" id="KW-0812">Transmembrane</keyword>
<evidence type="ECO:0000256" key="2">
    <source>
        <dbReference type="ARBA" id="ARBA00004651"/>
    </source>
</evidence>
<keyword evidence="10 12" id="KW-0472">Membrane</keyword>
<evidence type="ECO:0000256" key="11">
    <source>
        <dbReference type="ARBA" id="ARBA00023303"/>
    </source>
</evidence>
<organism evidence="13 14">
    <name type="scientific">Parascaris equorum</name>
    <name type="common">Equine roundworm</name>
    <dbReference type="NCBI Taxonomy" id="6256"/>
    <lineage>
        <taxon>Eukaryota</taxon>
        <taxon>Metazoa</taxon>
        <taxon>Ecdysozoa</taxon>
        <taxon>Nematoda</taxon>
        <taxon>Chromadorea</taxon>
        <taxon>Rhabditida</taxon>
        <taxon>Spirurina</taxon>
        <taxon>Ascaridomorpha</taxon>
        <taxon>Ascaridoidea</taxon>
        <taxon>Ascarididae</taxon>
        <taxon>Parascaris</taxon>
    </lineage>
</organism>
<dbReference type="Pfam" id="PF00876">
    <property type="entry name" value="Innexin"/>
    <property type="match status" value="1"/>
</dbReference>
<dbReference type="PANTHER" id="PTHR11893">
    <property type="entry name" value="INNEXIN"/>
    <property type="match status" value="1"/>
</dbReference>
<reference evidence="14" key="1">
    <citation type="submission" date="2022-11" db="UniProtKB">
        <authorList>
            <consortium name="WormBaseParasite"/>
        </authorList>
    </citation>
    <scope>IDENTIFICATION</scope>
</reference>
<keyword evidence="9 12" id="KW-0406">Ion transport</keyword>
<comment type="function">
    <text evidence="12">Structural component of the gap junctions.</text>
</comment>
<evidence type="ECO:0000256" key="6">
    <source>
        <dbReference type="ARBA" id="ARBA00022868"/>
    </source>
</evidence>
<dbReference type="PROSITE" id="PS51013">
    <property type="entry name" value="PANNEXIN"/>
    <property type="match status" value="1"/>
</dbReference>
<sequence length="167" mass="19598">MVVAAVVNTNCENIILTVRQVGNIQRYSVQCVLVINMFNEKIFVLLWFWFMILTVCTIFSFLYWFILLTFPCFSRWFISHSLELSEMKFDPDNKPNKRGILPPFCCCDVLKEVNKNAKSYSTWKLLPVRIRMICPDPYKRKLTAQLCKFSCKPAHVGLELPLLGFWL</sequence>
<feature type="transmembrane region" description="Helical" evidence="12">
    <location>
        <begin position="46"/>
        <end position="70"/>
    </location>
</feature>
<evidence type="ECO:0000256" key="5">
    <source>
        <dbReference type="ARBA" id="ARBA00022692"/>
    </source>
</evidence>
<evidence type="ECO:0000256" key="12">
    <source>
        <dbReference type="RuleBase" id="RU010713"/>
    </source>
</evidence>
<dbReference type="GO" id="GO:0005243">
    <property type="term" value="F:gap junction channel activity"/>
    <property type="evidence" value="ECO:0007669"/>
    <property type="project" value="TreeGrafter"/>
</dbReference>
<dbReference type="PANTHER" id="PTHR11893:SF31">
    <property type="entry name" value="INNEXIN-11"/>
    <property type="match status" value="1"/>
</dbReference>
<dbReference type="GO" id="GO:0034220">
    <property type="term" value="P:monoatomic ion transmembrane transport"/>
    <property type="evidence" value="ECO:0007669"/>
    <property type="project" value="UniProtKB-KW"/>
</dbReference>
<evidence type="ECO:0000313" key="14">
    <source>
        <dbReference type="WBParaSite" id="PEQ_0000617801-mRNA-1"/>
    </source>
</evidence>
<protein>
    <recommendedName>
        <fullName evidence="12">Innexin</fullName>
    </recommendedName>
</protein>
<dbReference type="GO" id="GO:0005886">
    <property type="term" value="C:plasma membrane"/>
    <property type="evidence" value="ECO:0007669"/>
    <property type="project" value="UniProtKB-SubCell"/>
</dbReference>
<comment type="similarity">
    <text evidence="12">Belongs to the pannexin family.</text>
</comment>
<keyword evidence="11 12" id="KW-0407">Ion channel</keyword>
<evidence type="ECO:0000256" key="3">
    <source>
        <dbReference type="ARBA" id="ARBA00022448"/>
    </source>
</evidence>
<evidence type="ECO:0000256" key="9">
    <source>
        <dbReference type="ARBA" id="ARBA00023065"/>
    </source>
</evidence>
<comment type="subcellular location">
    <subcellularLocation>
        <location evidence="1">Cell junction</location>
        <location evidence="1">Gap junction</location>
    </subcellularLocation>
    <subcellularLocation>
        <location evidence="2 12">Cell membrane</location>
        <topology evidence="2 12">Multi-pass membrane protein</topology>
    </subcellularLocation>
</comment>
<keyword evidence="6" id="KW-0303">Gap junction</keyword>
<accession>A0A914RI43</accession>
<keyword evidence="13" id="KW-1185">Reference proteome</keyword>
<dbReference type="InterPro" id="IPR000990">
    <property type="entry name" value="Innexin"/>
</dbReference>
<evidence type="ECO:0000256" key="1">
    <source>
        <dbReference type="ARBA" id="ARBA00004610"/>
    </source>
</evidence>
<proteinExistence type="inferred from homology"/>